<dbReference type="OMA" id="KFIAWPS"/>
<reference evidence="3 4" key="1">
    <citation type="journal article" date="2021" name="Nat. Plants">
        <title>The Taxus genome provides insights into paclitaxel biosynthesis.</title>
        <authorList>
            <person name="Xiong X."/>
            <person name="Gou J."/>
            <person name="Liao Q."/>
            <person name="Li Y."/>
            <person name="Zhou Q."/>
            <person name="Bi G."/>
            <person name="Li C."/>
            <person name="Du R."/>
            <person name="Wang X."/>
            <person name="Sun T."/>
            <person name="Guo L."/>
            <person name="Liang H."/>
            <person name="Lu P."/>
            <person name="Wu Y."/>
            <person name="Zhang Z."/>
            <person name="Ro D.K."/>
            <person name="Shang Y."/>
            <person name="Huang S."/>
            <person name="Yan J."/>
        </authorList>
    </citation>
    <scope>NUCLEOTIDE SEQUENCE [LARGE SCALE GENOMIC DNA]</scope>
    <source>
        <strain evidence="3">Ta-2019</strain>
    </source>
</reference>
<comment type="caution">
    <text evidence="3">The sequence shown here is derived from an EMBL/GenBank/DDBJ whole genome shotgun (WGS) entry which is preliminary data.</text>
</comment>
<dbReference type="AlphaFoldDB" id="A0AA38CG44"/>
<sequence>MEGEIWQLHRSLMDDVDGEGRTSLGERKSSLGFPLGTALVILIVLGISALFSCCYHWERIRSFPSRTNSSSSFPEIPMQDNLQLQVDAVSPSSSKNPDIEQNQSRSLPVLMPGDEMPKFIAWPAPVFKRMN</sequence>
<feature type="region of interest" description="Disordered" evidence="1">
    <location>
        <begin position="87"/>
        <end position="108"/>
    </location>
</feature>
<evidence type="ECO:0000313" key="3">
    <source>
        <dbReference type="EMBL" id="KAH9300831.1"/>
    </source>
</evidence>
<keyword evidence="4" id="KW-1185">Reference proteome</keyword>
<dbReference type="PANTHER" id="PTHR34291:SF1">
    <property type="entry name" value="HYDROXYPROLINE-RICH GLYCOPROTEIN FAMILY PROTEIN"/>
    <property type="match status" value="1"/>
</dbReference>
<organism evidence="3 4">
    <name type="scientific">Taxus chinensis</name>
    <name type="common">Chinese yew</name>
    <name type="synonym">Taxus wallichiana var. chinensis</name>
    <dbReference type="NCBI Taxonomy" id="29808"/>
    <lineage>
        <taxon>Eukaryota</taxon>
        <taxon>Viridiplantae</taxon>
        <taxon>Streptophyta</taxon>
        <taxon>Embryophyta</taxon>
        <taxon>Tracheophyta</taxon>
        <taxon>Spermatophyta</taxon>
        <taxon>Pinopsida</taxon>
        <taxon>Pinidae</taxon>
        <taxon>Conifers II</taxon>
        <taxon>Cupressales</taxon>
        <taxon>Taxaceae</taxon>
        <taxon>Taxus</taxon>
    </lineage>
</organism>
<keyword evidence="2" id="KW-0472">Membrane</keyword>
<dbReference type="PANTHER" id="PTHR34291">
    <property type="entry name" value="HYDROXYPROLINE-RICH GLYCOPROTEIN FAMILY PROTEIN"/>
    <property type="match status" value="1"/>
</dbReference>
<evidence type="ECO:0000313" key="4">
    <source>
        <dbReference type="Proteomes" id="UP000824469"/>
    </source>
</evidence>
<proteinExistence type="predicted"/>
<dbReference type="EMBL" id="JAHRHJ020000009">
    <property type="protein sequence ID" value="KAH9300831.1"/>
    <property type="molecule type" value="Genomic_DNA"/>
</dbReference>
<feature type="transmembrane region" description="Helical" evidence="2">
    <location>
        <begin position="31"/>
        <end position="57"/>
    </location>
</feature>
<gene>
    <name evidence="3" type="ORF">KI387_012414</name>
</gene>
<name>A0AA38CG44_TAXCH</name>
<protein>
    <submittedName>
        <fullName evidence="3">Uncharacterized protein</fullName>
    </submittedName>
</protein>
<evidence type="ECO:0000256" key="2">
    <source>
        <dbReference type="SAM" id="Phobius"/>
    </source>
</evidence>
<feature type="compositionally biased region" description="Polar residues" evidence="1">
    <location>
        <begin position="87"/>
        <end position="106"/>
    </location>
</feature>
<dbReference type="InterPro" id="IPR037699">
    <property type="entry name" value="At5g65660-like"/>
</dbReference>
<keyword evidence="2" id="KW-0812">Transmembrane</keyword>
<keyword evidence="2" id="KW-1133">Transmembrane helix</keyword>
<evidence type="ECO:0000256" key="1">
    <source>
        <dbReference type="SAM" id="MobiDB-lite"/>
    </source>
</evidence>
<accession>A0AA38CG44</accession>
<dbReference type="Proteomes" id="UP000824469">
    <property type="component" value="Unassembled WGS sequence"/>
</dbReference>